<evidence type="ECO:0000313" key="1">
    <source>
        <dbReference type="EMBL" id="RSN79016.1"/>
    </source>
</evidence>
<organism evidence="1 2">
    <name type="scientific">Candidatus Methanodesulfokora washburnensis</name>
    <dbReference type="NCBI Taxonomy" id="2478471"/>
    <lineage>
        <taxon>Archaea</taxon>
        <taxon>Thermoproteota</taxon>
        <taxon>Candidatus Korarchaeia</taxon>
        <taxon>Candidatus Korarchaeia incertae sedis</taxon>
        <taxon>Candidatus Methanodesulfokora</taxon>
    </lineage>
</organism>
<evidence type="ECO:0000313" key="2">
    <source>
        <dbReference type="Proteomes" id="UP000277582"/>
    </source>
</evidence>
<dbReference type="AlphaFoldDB" id="A0A429GZ04"/>
<name>A0A429GZ04_9CREN</name>
<sequence length="111" mass="12709">MISTNKRLSNRYAISTYFALKALADFEGGTKEDARERIMKVFRDAGIIRNKDAVNRLLDKMRYRGLLDPIFRLTERGRKVLSLMPNEVDPDLIYLANINKGVFIEVGDVDA</sequence>
<reference evidence="1 2" key="1">
    <citation type="submission" date="2018-10" db="EMBL/GenBank/DDBJ databases">
        <title>Co-occurring genomic capacity for anaerobic methane metabolism and dissimilatory sulfite reduction discovered in the Korarchaeota.</title>
        <authorList>
            <person name="Mckay L.J."/>
            <person name="Dlakic M."/>
            <person name="Fields M.W."/>
            <person name="Delmont T.O."/>
            <person name="Eren A.M."/>
            <person name="Jay Z.J."/>
            <person name="Klingelsmith K.B."/>
            <person name="Rusch D.B."/>
            <person name="Inskeep W.P."/>
        </authorList>
    </citation>
    <scope>NUCLEOTIDE SEQUENCE [LARGE SCALE GENOMIC DNA]</scope>
    <source>
        <strain evidence="1 2">MDKW</strain>
    </source>
</reference>
<evidence type="ECO:0008006" key="3">
    <source>
        <dbReference type="Google" id="ProtNLM"/>
    </source>
</evidence>
<protein>
    <recommendedName>
        <fullName evidence="3">ArnR1-like winged helix-turn-helix domain-containing protein</fullName>
    </recommendedName>
</protein>
<proteinExistence type="predicted"/>
<dbReference type="Proteomes" id="UP000277582">
    <property type="component" value="Unassembled WGS sequence"/>
</dbReference>
<keyword evidence="2" id="KW-1185">Reference proteome</keyword>
<dbReference type="RefSeq" id="WP_125670045.1">
    <property type="nucleotide sequence ID" value="NZ_RCOS01000007.1"/>
</dbReference>
<gene>
    <name evidence="1" type="ORF">D6D85_00330</name>
</gene>
<comment type="caution">
    <text evidence="1">The sequence shown here is derived from an EMBL/GenBank/DDBJ whole genome shotgun (WGS) entry which is preliminary data.</text>
</comment>
<accession>A0A429GZ04</accession>
<dbReference type="EMBL" id="RCOS01000007">
    <property type="protein sequence ID" value="RSN79016.1"/>
    <property type="molecule type" value="Genomic_DNA"/>
</dbReference>